<keyword evidence="8 9" id="KW-0472">Membrane</keyword>
<dbReference type="PANTHER" id="PTHR30588">
    <property type="entry name" value="BRANCHED-CHAIN AMINO ACID TRANSPORT SYSTEM 2 CARRIER PROTEIN"/>
    <property type="match status" value="1"/>
</dbReference>
<comment type="similarity">
    <text evidence="2">Belongs to the branched chain amino acid transporter family.</text>
</comment>
<evidence type="ECO:0000256" key="3">
    <source>
        <dbReference type="ARBA" id="ARBA00022448"/>
    </source>
</evidence>
<keyword evidence="4" id="KW-1003">Cell membrane</keyword>
<gene>
    <name evidence="10" type="primary">brnQ</name>
    <name evidence="10" type="ORF">HMPREF7215_2304</name>
</gene>
<feature type="transmembrane region" description="Helical" evidence="9">
    <location>
        <begin position="349"/>
        <end position="366"/>
    </location>
</feature>
<comment type="caution">
    <text evidence="10">The sequence shown here is derived from an EMBL/GenBank/DDBJ whole genome shotgun (WGS) entry which is preliminary data.</text>
</comment>
<feature type="transmembrane region" description="Helical" evidence="9">
    <location>
        <begin position="230"/>
        <end position="254"/>
    </location>
</feature>
<sequence>MNSKNKEIIVMGFGLFAMFLGAGNIIFPPYIGIISGTKWPTGLLGFAVTGIGMPLLGLLATFRAGGNIDKFAGKVSLPFAKAFNFAILLCIGPLFAIPRTAATTFEVGILPLLGAFDPGSILGISWSAIAVSLIFFAVTLYFSLNPSQVLDQIGTYFTPFLILMLGFIIVKGILVPIGKPAAPVVDNAFALGFTEGYQTMDALASMAFASIIMADIMGHGHGNTKEGLSMAVKVALVSMLGFLFVYGGLVYLGASGGESFANTKDGHTAITVRLVDAIAGDTGRYALASAMTFACLTTAIGLTTAVAGYFEKLLDKRLSYRGLVWIIVTASAVLSVYGVRHIISLSVPVLYALYPVAIVLILLNLFDRGITPGVYRGAVVGAFLIGILYGLQHVSTVADQAKNMLAAIPLGQEGFAWIFTSALGGIAGAAWTRRRRKNAAPEK</sequence>
<protein>
    <submittedName>
        <fullName evidence="10">Branched-chain amino acid transport system II carrier protein</fullName>
    </submittedName>
</protein>
<dbReference type="Proteomes" id="UP000006462">
    <property type="component" value="Unassembled WGS sequence"/>
</dbReference>
<evidence type="ECO:0000256" key="8">
    <source>
        <dbReference type="ARBA" id="ARBA00023136"/>
    </source>
</evidence>
<organism evidence="10 11">
    <name type="scientific">Pyramidobacter piscolens W5455</name>
    <dbReference type="NCBI Taxonomy" id="352165"/>
    <lineage>
        <taxon>Bacteria</taxon>
        <taxon>Thermotogati</taxon>
        <taxon>Synergistota</taxon>
        <taxon>Synergistia</taxon>
        <taxon>Synergistales</taxon>
        <taxon>Dethiosulfovibrionaceae</taxon>
        <taxon>Pyramidobacter</taxon>
    </lineage>
</organism>
<evidence type="ECO:0000313" key="11">
    <source>
        <dbReference type="Proteomes" id="UP000006462"/>
    </source>
</evidence>
<feature type="transmembrane region" description="Helical" evidence="9">
    <location>
        <begin position="285"/>
        <end position="310"/>
    </location>
</feature>
<dbReference type="NCBIfam" id="TIGR00796">
    <property type="entry name" value="livcs"/>
    <property type="match status" value="1"/>
</dbReference>
<dbReference type="EMBL" id="ADFP01000028">
    <property type="protein sequence ID" value="EFB91602.1"/>
    <property type="molecule type" value="Genomic_DNA"/>
</dbReference>
<keyword evidence="6" id="KW-0029">Amino-acid transport</keyword>
<dbReference type="InterPro" id="IPR004685">
    <property type="entry name" value="Brnchd-chn_aa_trnsp_Livcs"/>
</dbReference>
<feature type="transmembrane region" description="Helical" evidence="9">
    <location>
        <begin position="414"/>
        <end position="432"/>
    </location>
</feature>
<evidence type="ECO:0000256" key="2">
    <source>
        <dbReference type="ARBA" id="ARBA00008540"/>
    </source>
</evidence>
<name>A0ABP2HWC1_9BACT</name>
<evidence type="ECO:0000313" key="10">
    <source>
        <dbReference type="EMBL" id="EFB91602.1"/>
    </source>
</evidence>
<evidence type="ECO:0000256" key="4">
    <source>
        <dbReference type="ARBA" id="ARBA00022475"/>
    </source>
</evidence>
<dbReference type="Pfam" id="PF05525">
    <property type="entry name" value="Branch_AA_trans"/>
    <property type="match status" value="1"/>
</dbReference>
<feature type="transmembrane region" description="Helical" evidence="9">
    <location>
        <begin position="197"/>
        <end position="218"/>
    </location>
</feature>
<dbReference type="RefSeq" id="WP_009163950.1">
    <property type="nucleotide sequence ID" value="NZ_ADFP01000028.1"/>
</dbReference>
<dbReference type="PANTHER" id="PTHR30588:SF0">
    <property type="entry name" value="BRANCHED-CHAIN AMINO ACID PERMEASE BRNQ"/>
    <property type="match status" value="1"/>
</dbReference>
<evidence type="ECO:0000256" key="6">
    <source>
        <dbReference type="ARBA" id="ARBA00022970"/>
    </source>
</evidence>
<evidence type="ECO:0000256" key="7">
    <source>
        <dbReference type="ARBA" id="ARBA00022989"/>
    </source>
</evidence>
<feature type="transmembrane region" description="Helical" evidence="9">
    <location>
        <begin position="156"/>
        <end position="177"/>
    </location>
</feature>
<accession>A0ABP2HWC1</accession>
<feature type="transmembrane region" description="Helical" evidence="9">
    <location>
        <begin position="12"/>
        <end position="31"/>
    </location>
</feature>
<evidence type="ECO:0000256" key="1">
    <source>
        <dbReference type="ARBA" id="ARBA00004651"/>
    </source>
</evidence>
<feature type="transmembrane region" description="Helical" evidence="9">
    <location>
        <begin position="322"/>
        <end position="343"/>
    </location>
</feature>
<feature type="transmembrane region" description="Helical" evidence="9">
    <location>
        <begin position="121"/>
        <end position="144"/>
    </location>
</feature>
<feature type="transmembrane region" description="Helical" evidence="9">
    <location>
        <begin position="82"/>
        <end position="101"/>
    </location>
</feature>
<evidence type="ECO:0000256" key="5">
    <source>
        <dbReference type="ARBA" id="ARBA00022692"/>
    </source>
</evidence>
<reference evidence="10 11" key="1">
    <citation type="submission" date="2009-12" db="EMBL/GenBank/DDBJ databases">
        <authorList>
            <person name="Shrivastava S."/>
            <person name="Madupu R."/>
            <person name="Durkin A.S."/>
            <person name="Torralba M."/>
            <person name="Methe B."/>
            <person name="Sutton G.G."/>
            <person name="Strausberg R.L."/>
            <person name="Nelson K.E."/>
        </authorList>
    </citation>
    <scope>NUCLEOTIDE SEQUENCE [LARGE SCALE GENOMIC DNA]</scope>
    <source>
        <strain evidence="10 11">W5455</strain>
    </source>
</reference>
<feature type="transmembrane region" description="Helical" evidence="9">
    <location>
        <begin position="43"/>
        <end position="62"/>
    </location>
</feature>
<comment type="subcellular location">
    <subcellularLocation>
        <location evidence="1">Cell membrane</location>
        <topology evidence="1">Multi-pass membrane protein</topology>
    </subcellularLocation>
</comment>
<proteinExistence type="inferred from homology"/>
<keyword evidence="7 9" id="KW-1133">Transmembrane helix</keyword>
<keyword evidence="5 9" id="KW-0812">Transmembrane</keyword>
<dbReference type="GeneID" id="90986954"/>
<evidence type="ECO:0000256" key="9">
    <source>
        <dbReference type="SAM" id="Phobius"/>
    </source>
</evidence>
<feature type="transmembrane region" description="Helical" evidence="9">
    <location>
        <begin position="373"/>
        <end position="394"/>
    </location>
</feature>
<keyword evidence="11" id="KW-1185">Reference proteome</keyword>
<keyword evidence="3" id="KW-0813">Transport</keyword>